<dbReference type="Gene3D" id="1.10.260.40">
    <property type="entry name" value="lambda repressor-like DNA-binding domains"/>
    <property type="match status" value="1"/>
</dbReference>
<feature type="domain" description="HTH lacI-type" evidence="4">
    <location>
        <begin position="1"/>
        <end position="55"/>
    </location>
</feature>
<dbReference type="InterPro" id="IPR001761">
    <property type="entry name" value="Peripla_BP/Lac1_sug-bd_dom"/>
</dbReference>
<dbReference type="SUPFAM" id="SSF53822">
    <property type="entry name" value="Periplasmic binding protein-like I"/>
    <property type="match status" value="1"/>
</dbReference>
<protein>
    <submittedName>
        <fullName evidence="5">LacI family transcriptional regulator</fullName>
    </submittedName>
</protein>
<evidence type="ECO:0000256" key="2">
    <source>
        <dbReference type="ARBA" id="ARBA00023125"/>
    </source>
</evidence>
<sequence length="337" mass="37591">MNITELAKILGISIATVSRALNDHPEVSAKTRERVRNAAMKYDYNANAAGRSLRVGKSYSAVLLLPPGDADNFYTASFFMRIAAQMQCNLNLSGIDTYIHLFSTQEDELDWINNAVSQRKVDALVLTGTQVQDPRIDLLCNTGFPFVTFGRSGVHHNKYSVVDFNFEATITDAINRAFQSGYKRIGLVSLGNDSMQGKLVYETWCRETARLSLTNDPDLVFWGDISEKSGYEAMRYFHLMGNDAPDYVVSISDLQTVGASFYASKSGFRLPLCAAVFSSDIPAFLDTRPEGYDVPYSDIGKFLADLVLESLEKRHAREVLCDLVYTSCKLHMISEEL</sequence>
<dbReference type="GO" id="GO:0000976">
    <property type="term" value="F:transcription cis-regulatory region binding"/>
    <property type="evidence" value="ECO:0007669"/>
    <property type="project" value="TreeGrafter"/>
</dbReference>
<reference evidence="5 6" key="1">
    <citation type="submission" date="2018-05" db="EMBL/GenBank/DDBJ databases">
        <title>Freshwater and sediment microbial communities from various areas in North America, analyzing microbe dynamics in response to fracking.</title>
        <authorList>
            <person name="Lamendella R."/>
        </authorList>
    </citation>
    <scope>NUCLEOTIDE SEQUENCE [LARGE SCALE GENOMIC DNA]</scope>
    <source>
        <strain evidence="5 6">67</strain>
    </source>
</reference>
<keyword evidence="1" id="KW-0805">Transcription regulation</keyword>
<dbReference type="Proteomes" id="UP000247485">
    <property type="component" value="Unassembled WGS sequence"/>
</dbReference>
<dbReference type="RefSeq" id="WP_110276295.1">
    <property type="nucleotide sequence ID" value="NZ_QJJG01000019.1"/>
</dbReference>
<dbReference type="InterPro" id="IPR010982">
    <property type="entry name" value="Lambda_DNA-bd_dom_sf"/>
</dbReference>
<dbReference type="InterPro" id="IPR000843">
    <property type="entry name" value="HTH_LacI"/>
</dbReference>
<keyword evidence="2" id="KW-0238">DNA-binding</keyword>
<dbReference type="Gene3D" id="3.40.50.2300">
    <property type="match status" value="2"/>
</dbReference>
<dbReference type="SMART" id="SM00354">
    <property type="entry name" value="HTH_LACI"/>
    <property type="match status" value="1"/>
</dbReference>
<evidence type="ECO:0000256" key="1">
    <source>
        <dbReference type="ARBA" id="ARBA00023015"/>
    </source>
</evidence>
<comment type="caution">
    <text evidence="5">The sequence shown here is derived from an EMBL/GenBank/DDBJ whole genome shotgun (WGS) entry which is preliminary data.</text>
</comment>
<dbReference type="EMBL" id="QJJG01000019">
    <property type="protein sequence ID" value="PXW39520.1"/>
    <property type="molecule type" value="Genomic_DNA"/>
</dbReference>
<dbReference type="InterPro" id="IPR028082">
    <property type="entry name" value="Peripla_BP_I"/>
</dbReference>
<dbReference type="Pfam" id="PF00532">
    <property type="entry name" value="Peripla_BP_1"/>
    <property type="match status" value="1"/>
</dbReference>
<dbReference type="CDD" id="cd01392">
    <property type="entry name" value="HTH_LacI"/>
    <property type="match status" value="1"/>
</dbReference>
<name>A0A318FDX9_KLEOX</name>
<gene>
    <name evidence="5" type="ORF">DET57_1194</name>
</gene>
<dbReference type="PROSITE" id="PS50932">
    <property type="entry name" value="HTH_LACI_2"/>
    <property type="match status" value="1"/>
</dbReference>
<dbReference type="AlphaFoldDB" id="A0A318FDX9"/>
<dbReference type="GO" id="GO:0003700">
    <property type="term" value="F:DNA-binding transcription factor activity"/>
    <property type="evidence" value="ECO:0007669"/>
    <property type="project" value="TreeGrafter"/>
</dbReference>
<proteinExistence type="predicted"/>
<dbReference type="PANTHER" id="PTHR30146:SF120">
    <property type="entry name" value="ALANINE RACEMASE"/>
    <property type="match status" value="1"/>
</dbReference>
<evidence type="ECO:0000259" key="4">
    <source>
        <dbReference type="PROSITE" id="PS50932"/>
    </source>
</evidence>
<dbReference type="Pfam" id="PF00356">
    <property type="entry name" value="LacI"/>
    <property type="match status" value="1"/>
</dbReference>
<keyword evidence="3" id="KW-0804">Transcription</keyword>
<accession>A0A318FDX9</accession>
<evidence type="ECO:0000313" key="5">
    <source>
        <dbReference type="EMBL" id="PXW39520.1"/>
    </source>
</evidence>
<dbReference type="SUPFAM" id="SSF47413">
    <property type="entry name" value="lambda repressor-like DNA-binding domains"/>
    <property type="match status" value="1"/>
</dbReference>
<organism evidence="5 6">
    <name type="scientific">Klebsiella oxytoca</name>
    <dbReference type="NCBI Taxonomy" id="571"/>
    <lineage>
        <taxon>Bacteria</taxon>
        <taxon>Pseudomonadati</taxon>
        <taxon>Pseudomonadota</taxon>
        <taxon>Gammaproteobacteria</taxon>
        <taxon>Enterobacterales</taxon>
        <taxon>Enterobacteriaceae</taxon>
        <taxon>Klebsiella/Raoultella group</taxon>
        <taxon>Klebsiella</taxon>
    </lineage>
</organism>
<dbReference type="PANTHER" id="PTHR30146">
    <property type="entry name" value="LACI-RELATED TRANSCRIPTIONAL REPRESSOR"/>
    <property type="match status" value="1"/>
</dbReference>
<evidence type="ECO:0000313" key="6">
    <source>
        <dbReference type="Proteomes" id="UP000247485"/>
    </source>
</evidence>
<evidence type="ECO:0000256" key="3">
    <source>
        <dbReference type="ARBA" id="ARBA00023163"/>
    </source>
</evidence>